<comment type="caution">
    <text evidence="2">The sequence shown here is derived from an EMBL/GenBank/DDBJ whole genome shotgun (WGS) entry which is preliminary data.</text>
</comment>
<sequence length="171" mass="18791">MTAKNGTFESRSHSDGSVIQLTYRRTLSQRLQGLVNVTVVMALCFFASPWWNTPGRLGGFIGACTGAVLVTLFERDGTELGVGGVTLRRFLRADRVVPWASVADVQLRTRVGTRYLVLCRYGGQQVRLPAPMGGFSQHDGTFETKRSTVLAWWEAARVAKGLPPTPALRHV</sequence>
<accession>A0ABV6V1P1</accession>
<protein>
    <recommendedName>
        <fullName evidence="4">PH domain-containing protein</fullName>
    </recommendedName>
</protein>
<evidence type="ECO:0000313" key="3">
    <source>
        <dbReference type="Proteomes" id="UP001592528"/>
    </source>
</evidence>
<keyword evidence="3" id="KW-1185">Reference proteome</keyword>
<dbReference type="RefSeq" id="WP_030267525.1">
    <property type="nucleotide sequence ID" value="NZ_JBHEZZ010000059.1"/>
</dbReference>
<evidence type="ECO:0000256" key="1">
    <source>
        <dbReference type="SAM" id="Phobius"/>
    </source>
</evidence>
<name>A0ABV6V1P1_9ACTN</name>
<organism evidence="2 3">
    <name type="scientific">Streptacidiphilus cavernicola</name>
    <dbReference type="NCBI Taxonomy" id="3342716"/>
    <lineage>
        <taxon>Bacteria</taxon>
        <taxon>Bacillati</taxon>
        <taxon>Actinomycetota</taxon>
        <taxon>Actinomycetes</taxon>
        <taxon>Kitasatosporales</taxon>
        <taxon>Streptomycetaceae</taxon>
        <taxon>Streptacidiphilus</taxon>
    </lineage>
</organism>
<dbReference type="EMBL" id="JBHEZZ010000059">
    <property type="protein sequence ID" value="MFC1407644.1"/>
    <property type="molecule type" value="Genomic_DNA"/>
</dbReference>
<keyword evidence="1" id="KW-0812">Transmembrane</keyword>
<keyword evidence="1" id="KW-0472">Membrane</keyword>
<keyword evidence="1" id="KW-1133">Transmembrane helix</keyword>
<feature type="transmembrane region" description="Helical" evidence="1">
    <location>
        <begin position="33"/>
        <end position="51"/>
    </location>
</feature>
<evidence type="ECO:0000313" key="2">
    <source>
        <dbReference type="EMBL" id="MFC1407644.1"/>
    </source>
</evidence>
<evidence type="ECO:0008006" key="4">
    <source>
        <dbReference type="Google" id="ProtNLM"/>
    </source>
</evidence>
<gene>
    <name evidence="2" type="ORF">ACEZDJ_40885</name>
</gene>
<dbReference type="Proteomes" id="UP001592528">
    <property type="component" value="Unassembled WGS sequence"/>
</dbReference>
<reference evidence="2 3" key="1">
    <citation type="submission" date="2024-09" db="EMBL/GenBank/DDBJ databases">
        <authorList>
            <person name="Lee S.D."/>
        </authorList>
    </citation>
    <scope>NUCLEOTIDE SEQUENCE [LARGE SCALE GENOMIC DNA]</scope>
    <source>
        <strain evidence="2 3">N1-5</strain>
    </source>
</reference>
<proteinExistence type="predicted"/>